<dbReference type="EMBL" id="BPLR01005627">
    <property type="protein sequence ID" value="GIY03822.1"/>
    <property type="molecule type" value="Genomic_DNA"/>
</dbReference>
<organism evidence="1 2">
    <name type="scientific">Caerostris extrusa</name>
    <name type="common">Bark spider</name>
    <name type="synonym">Caerostris bankana</name>
    <dbReference type="NCBI Taxonomy" id="172846"/>
    <lineage>
        <taxon>Eukaryota</taxon>
        <taxon>Metazoa</taxon>
        <taxon>Ecdysozoa</taxon>
        <taxon>Arthropoda</taxon>
        <taxon>Chelicerata</taxon>
        <taxon>Arachnida</taxon>
        <taxon>Araneae</taxon>
        <taxon>Araneomorphae</taxon>
        <taxon>Entelegynae</taxon>
        <taxon>Araneoidea</taxon>
        <taxon>Araneidae</taxon>
        <taxon>Caerostris</taxon>
    </lineage>
</organism>
<evidence type="ECO:0000313" key="2">
    <source>
        <dbReference type="Proteomes" id="UP001054945"/>
    </source>
</evidence>
<reference evidence="1 2" key="1">
    <citation type="submission" date="2021-06" db="EMBL/GenBank/DDBJ databases">
        <title>Caerostris extrusa draft genome.</title>
        <authorList>
            <person name="Kono N."/>
            <person name="Arakawa K."/>
        </authorList>
    </citation>
    <scope>NUCLEOTIDE SEQUENCE [LARGE SCALE GENOMIC DNA]</scope>
</reference>
<proteinExistence type="predicted"/>
<name>A0AAV4Q641_CAEEX</name>
<protein>
    <submittedName>
        <fullName evidence="1">Uncharacterized protein</fullName>
    </submittedName>
</protein>
<accession>A0AAV4Q641</accession>
<comment type="caution">
    <text evidence="1">The sequence shown here is derived from an EMBL/GenBank/DDBJ whole genome shotgun (WGS) entry which is preliminary data.</text>
</comment>
<sequence>MQQLKSKPPFQATANRIPNVIQGWGWVERKRTKRMRGWFSGFLCEPHTQTTFRGGKGLREKNKRMRGWFSSFLWFERIACDAGLTFITSFSVSEPHTKRHSGGLREKNKKDERVVQWFPVGRKESPAMPG</sequence>
<dbReference type="Proteomes" id="UP001054945">
    <property type="component" value="Unassembled WGS sequence"/>
</dbReference>
<dbReference type="AlphaFoldDB" id="A0AAV4Q641"/>
<gene>
    <name evidence="1" type="ORF">CEXT_152521</name>
</gene>
<evidence type="ECO:0000313" key="1">
    <source>
        <dbReference type="EMBL" id="GIY03822.1"/>
    </source>
</evidence>
<keyword evidence="2" id="KW-1185">Reference proteome</keyword>